<dbReference type="SMART" id="SM00020">
    <property type="entry name" value="Tryp_SPc"/>
    <property type="match status" value="1"/>
</dbReference>
<dbReference type="GO" id="GO:0006508">
    <property type="term" value="P:proteolysis"/>
    <property type="evidence" value="ECO:0007669"/>
    <property type="project" value="UniProtKB-KW"/>
</dbReference>
<dbReference type="InterPro" id="IPR009003">
    <property type="entry name" value="Peptidase_S1_PA"/>
</dbReference>
<evidence type="ECO:0000259" key="11">
    <source>
        <dbReference type="PROSITE" id="PS50240"/>
    </source>
</evidence>
<dbReference type="InterPro" id="IPR033116">
    <property type="entry name" value="TRYPSIN_SER"/>
</dbReference>
<comment type="similarity">
    <text evidence="2">Belongs to the peptidase S1 family.</text>
</comment>
<dbReference type="InterPro" id="IPR043504">
    <property type="entry name" value="Peptidase_S1_PA_chymotrypsin"/>
</dbReference>
<keyword evidence="8 12" id="KW-0645">Protease</keyword>
<evidence type="ECO:0000256" key="8">
    <source>
        <dbReference type="RuleBase" id="RU363034"/>
    </source>
</evidence>
<keyword evidence="8" id="KW-0720">Serine protease</keyword>
<dbReference type="FunFam" id="2.40.10.10:FF:000005">
    <property type="entry name" value="Serine protease 37"/>
    <property type="match status" value="1"/>
</dbReference>
<feature type="domain" description="Peptidase S1" evidence="11">
    <location>
        <begin position="41"/>
        <end position="264"/>
    </location>
</feature>
<dbReference type="Gene3D" id="2.40.10.10">
    <property type="entry name" value="Trypsin-like serine proteases"/>
    <property type="match status" value="1"/>
</dbReference>
<evidence type="ECO:0000313" key="12">
    <source>
        <dbReference type="EMBL" id="KAK1736920.1"/>
    </source>
</evidence>
<sequence length="456" mass="49437">MKVSALLLAQLLIASSAEARLFQRTRDANRAREKDDDTDRIINGVEAEEDRYSYMVSLKDNQGHFCGASLIAKDIVLSAAHCAGGGYDAIIGRHKHNDNDGDKVRVSKEFIHPKYNDQTTNNDYMVLKLSRETKAGTPVKINSSRSTPQDNQNVVVMGFGVTNENTQQTSNKLMEVTVKVVSDSECRQAYGNELTASSMICAASPSQDSCQGDSGGPLILKGSSAATDIQVGIVSWGYGCADPSYPGVYAEVSAGYDFIQQIVCQESEDVNARDAFQCSGSAEAAISPSGGGGSASQGDDDLDYDDLGSSFGGFAGSSGNPGSGGTSDMRAAVYADTEDDCLVCIEAAIAKVSSSQATIDNIVQWQDRRSDWAMYKRNDVKGHMCISGPYYAEQNHSSLVALVKDDKNRTLEVIDVMRRTELIVQKKQQANFKHQAEAHNDLLRIEDSRRREDLRP</sequence>
<dbReference type="PANTHER" id="PTHR24276:SF91">
    <property type="entry name" value="AT26814P-RELATED"/>
    <property type="match status" value="1"/>
</dbReference>
<keyword evidence="13" id="KW-1185">Reference proteome</keyword>
<dbReference type="PROSITE" id="PS00135">
    <property type="entry name" value="TRYPSIN_SER"/>
    <property type="match status" value="1"/>
</dbReference>
<dbReference type="SUPFAM" id="SSF50494">
    <property type="entry name" value="Trypsin-like serine proteases"/>
    <property type="match status" value="1"/>
</dbReference>
<evidence type="ECO:0000256" key="2">
    <source>
        <dbReference type="ARBA" id="ARBA00007664"/>
    </source>
</evidence>
<dbReference type="PROSITE" id="PS00134">
    <property type="entry name" value="TRYPSIN_HIS"/>
    <property type="match status" value="1"/>
</dbReference>
<dbReference type="GO" id="GO:0005576">
    <property type="term" value="C:extracellular region"/>
    <property type="evidence" value="ECO:0007669"/>
    <property type="project" value="UniProtKB-SubCell"/>
</dbReference>
<dbReference type="Pfam" id="PF00089">
    <property type="entry name" value="Trypsin"/>
    <property type="match status" value="1"/>
</dbReference>
<feature type="region of interest" description="Disordered" evidence="9">
    <location>
        <begin position="283"/>
        <end position="302"/>
    </location>
</feature>
<keyword evidence="6" id="KW-1015">Disulfide bond</keyword>
<gene>
    <name evidence="12" type="ORF">QTG54_012365</name>
</gene>
<feature type="chain" id="PRO_5042118637" evidence="10">
    <location>
        <begin position="20"/>
        <end position="456"/>
    </location>
</feature>
<dbReference type="EC" id="3.4.21.-" evidence="12"/>
<dbReference type="InterPro" id="IPR001314">
    <property type="entry name" value="Peptidase_S1A"/>
</dbReference>
<protein>
    <submittedName>
        <fullName evidence="12">Trypsin-like serine protease</fullName>
        <ecNumber evidence="12">3.4.21.-</ecNumber>
    </submittedName>
</protein>
<accession>A0AAD9D8N8</accession>
<evidence type="ECO:0000256" key="9">
    <source>
        <dbReference type="SAM" id="MobiDB-lite"/>
    </source>
</evidence>
<evidence type="ECO:0000256" key="3">
    <source>
        <dbReference type="ARBA" id="ARBA00022525"/>
    </source>
</evidence>
<dbReference type="PRINTS" id="PR00722">
    <property type="entry name" value="CHYMOTRYPSIN"/>
</dbReference>
<evidence type="ECO:0000256" key="4">
    <source>
        <dbReference type="ARBA" id="ARBA00022729"/>
    </source>
</evidence>
<dbReference type="InterPro" id="IPR018114">
    <property type="entry name" value="TRYPSIN_HIS"/>
</dbReference>
<dbReference type="FunFam" id="2.40.10.10:FF:000054">
    <property type="entry name" value="Complement C1r subcomponent"/>
    <property type="match status" value="1"/>
</dbReference>
<keyword evidence="4 10" id="KW-0732">Signal</keyword>
<dbReference type="InterPro" id="IPR001254">
    <property type="entry name" value="Trypsin_dom"/>
</dbReference>
<evidence type="ECO:0000256" key="7">
    <source>
        <dbReference type="ARBA" id="ARBA00023180"/>
    </source>
</evidence>
<dbReference type="InterPro" id="IPR050430">
    <property type="entry name" value="Peptidase_S1"/>
</dbReference>
<dbReference type="PANTHER" id="PTHR24276">
    <property type="entry name" value="POLYSERASE-RELATED"/>
    <property type="match status" value="1"/>
</dbReference>
<keyword evidence="3" id="KW-0964">Secreted</keyword>
<dbReference type="GO" id="GO:0004252">
    <property type="term" value="F:serine-type endopeptidase activity"/>
    <property type="evidence" value="ECO:0007669"/>
    <property type="project" value="InterPro"/>
</dbReference>
<evidence type="ECO:0000256" key="5">
    <source>
        <dbReference type="ARBA" id="ARBA00023026"/>
    </source>
</evidence>
<dbReference type="CDD" id="cd00190">
    <property type="entry name" value="Tryp_SPc"/>
    <property type="match status" value="1"/>
</dbReference>
<dbReference type="PROSITE" id="PS50240">
    <property type="entry name" value="TRYPSIN_DOM"/>
    <property type="match status" value="1"/>
</dbReference>
<evidence type="ECO:0000256" key="10">
    <source>
        <dbReference type="SAM" id="SignalP"/>
    </source>
</evidence>
<comment type="caution">
    <text evidence="12">The sequence shown here is derived from an EMBL/GenBank/DDBJ whole genome shotgun (WGS) entry which is preliminary data.</text>
</comment>
<reference evidence="12" key="1">
    <citation type="submission" date="2023-06" db="EMBL/GenBank/DDBJ databases">
        <title>Survivors Of The Sea: Transcriptome response of Skeletonema marinoi to long-term dormancy.</title>
        <authorList>
            <person name="Pinder M.I.M."/>
            <person name="Kourtchenko O."/>
            <person name="Robertson E.K."/>
            <person name="Larsson T."/>
            <person name="Maumus F."/>
            <person name="Osuna-Cruz C.M."/>
            <person name="Vancaester E."/>
            <person name="Stenow R."/>
            <person name="Vandepoele K."/>
            <person name="Ploug H."/>
            <person name="Bruchert V."/>
            <person name="Godhe A."/>
            <person name="Topel M."/>
        </authorList>
    </citation>
    <scope>NUCLEOTIDE SEQUENCE</scope>
    <source>
        <strain evidence="12">R05AC</strain>
    </source>
</reference>
<comment type="subcellular location">
    <subcellularLocation>
        <location evidence="1">Secreted</location>
    </subcellularLocation>
</comment>
<name>A0AAD9D8N8_9STRA</name>
<keyword evidence="7" id="KW-0325">Glycoprotein</keyword>
<evidence type="ECO:0000256" key="1">
    <source>
        <dbReference type="ARBA" id="ARBA00004613"/>
    </source>
</evidence>
<dbReference type="EMBL" id="JATAAI010000027">
    <property type="protein sequence ID" value="KAK1736920.1"/>
    <property type="molecule type" value="Genomic_DNA"/>
</dbReference>
<proteinExistence type="inferred from homology"/>
<dbReference type="Proteomes" id="UP001224775">
    <property type="component" value="Unassembled WGS sequence"/>
</dbReference>
<evidence type="ECO:0000256" key="6">
    <source>
        <dbReference type="ARBA" id="ARBA00023157"/>
    </source>
</evidence>
<evidence type="ECO:0000313" key="13">
    <source>
        <dbReference type="Proteomes" id="UP001224775"/>
    </source>
</evidence>
<dbReference type="AlphaFoldDB" id="A0AAD9D8N8"/>
<keyword evidence="8 12" id="KW-0378">Hydrolase</keyword>
<organism evidence="12 13">
    <name type="scientific">Skeletonema marinoi</name>
    <dbReference type="NCBI Taxonomy" id="267567"/>
    <lineage>
        <taxon>Eukaryota</taxon>
        <taxon>Sar</taxon>
        <taxon>Stramenopiles</taxon>
        <taxon>Ochrophyta</taxon>
        <taxon>Bacillariophyta</taxon>
        <taxon>Coscinodiscophyceae</taxon>
        <taxon>Thalassiosirophycidae</taxon>
        <taxon>Thalassiosirales</taxon>
        <taxon>Skeletonemataceae</taxon>
        <taxon>Skeletonema</taxon>
        <taxon>Skeletonema marinoi-dohrnii complex</taxon>
    </lineage>
</organism>
<keyword evidence="5" id="KW-0843">Virulence</keyword>
<feature type="signal peptide" evidence="10">
    <location>
        <begin position="1"/>
        <end position="19"/>
    </location>
</feature>